<dbReference type="InterPro" id="IPR032816">
    <property type="entry name" value="VTT_dom"/>
</dbReference>
<reference evidence="8" key="1">
    <citation type="submission" date="2021-01" db="EMBL/GenBank/DDBJ databases">
        <authorList>
            <person name="Corre E."/>
            <person name="Pelletier E."/>
            <person name="Niang G."/>
            <person name="Scheremetjew M."/>
            <person name="Finn R."/>
            <person name="Kale V."/>
            <person name="Holt S."/>
            <person name="Cochrane G."/>
            <person name="Meng A."/>
            <person name="Brown T."/>
            <person name="Cohen L."/>
        </authorList>
    </citation>
    <scope>NUCLEOTIDE SEQUENCE</scope>
    <source>
        <strain evidence="8">UTEX LB 985</strain>
    </source>
</reference>
<protein>
    <recommendedName>
        <fullName evidence="7">VTT domain-containing protein</fullName>
    </recommendedName>
</protein>
<dbReference type="Pfam" id="PF09335">
    <property type="entry name" value="VTT_dom"/>
    <property type="match status" value="1"/>
</dbReference>
<keyword evidence="2" id="KW-1003">Cell membrane</keyword>
<feature type="domain" description="VTT" evidence="7">
    <location>
        <begin position="70"/>
        <end position="174"/>
    </location>
</feature>
<feature type="transmembrane region" description="Helical" evidence="6">
    <location>
        <begin position="96"/>
        <end position="119"/>
    </location>
</feature>
<dbReference type="PANTHER" id="PTHR12677">
    <property type="entry name" value="GOLGI APPARATUS MEMBRANE PROTEIN TVP38-RELATED"/>
    <property type="match status" value="1"/>
</dbReference>
<dbReference type="AlphaFoldDB" id="A0A7S2FN59"/>
<keyword evidence="3 6" id="KW-0812">Transmembrane</keyword>
<dbReference type="GO" id="GO:0005886">
    <property type="term" value="C:plasma membrane"/>
    <property type="evidence" value="ECO:0007669"/>
    <property type="project" value="UniProtKB-SubCell"/>
</dbReference>
<evidence type="ECO:0000256" key="5">
    <source>
        <dbReference type="ARBA" id="ARBA00023136"/>
    </source>
</evidence>
<evidence type="ECO:0000256" key="6">
    <source>
        <dbReference type="SAM" id="Phobius"/>
    </source>
</evidence>
<evidence type="ECO:0000259" key="7">
    <source>
        <dbReference type="Pfam" id="PF09335"/>
    </source>
</evidence>
<comment type="subcellular location">
    <subcellularLocation>
        <location evidence="1">Cell membrane</location>
        <topology evidence="1">Multi-pass membrane protein</topology>
    </subcellularLocation>
</comment>
<dbReference type="InterPro" id="IPR015414">
    <property type="entry name" value="TMEM64"/>
</dbReference>
<gene>
    <name evidence="8" type="ORF">CBRE1094_LOCUS3413</name>
</gene>
<keyword evidence="4 6" id="KW-1133">Transmembrane helix</keyword>
<keyword evidence="5 6" id="KW-0472">Membrane</keyword>
<evidence type="ECO:0000256" key="2">
    <source>
        <dbReference type="ARBA" id="ARBA00022475"/>
    </source>
</evidence>
<organism evidence="8">
    <name type="scientific">Haptolina brevifila</name>
    <dbReference type="NCBI Taxonomy" id="156173"/>
    <lineage>
        <taxon>Eukaryota</taxon>
        <taxon>Haptista</taxon>
        <taxon>Haptophyta</taxon>
        <taxon>Prymnesiophyceae</taxon>
        <taxon>Prymnesiales</taxon>
        <taxon>Prymnesiaceae</taxon>
        <taxon>Haptolina</taxon>
    </lineage>
</organism>
<evidence type="ECO:0000256" key="4">
    <source>
        <dbReference type="ARBA" id="ARBA00022989"/>
    </source>
</evidence>
<evidence type="ECO:0000313" key="8">
    <source>
        <dbReference type="EMBL" id="CAD9404081.1"/>
    </source>
</evidence>
<evidence type="ECO:0000256" key="1">
    <source>
        <dbReference type="ARBA" id="ARBA00004651"/>
    </source>
</evidence>
<dbReference type="EMBL" id="HBGU01006246">
    <property type="protein sequence ID" value="CAD9404081.1"/>
    <property type="molecule type" value="Transcribed_RNA"/>
</dbReference>
<dbReference type="PANTHER" id="PTHR12677:SF59">
    <property type="entry name" value="GOLGI APPARATUS MEMBRANE PROTEIN TVP38-RELATED"/>
    <property type="match status" value="1"/>
</dbReference>
<name>A0A7S2FN59_9EUKA</name>
<evidence type="ECO:0000256" key="3">
    <source>
        <dbReference type="ARBA" id="ARBA00022692"/>
    </source>
</evidence>
<proteinExistence type="predicted"/>
<feature type="transmembrane region" description="Helical" evidence="6">
    <location>
        <begin position="62"/>
        <end position="84"/>
    </location>
</feature>
<accession>A0A7S2FN59</accession>
<sequence length="264" mass="28576">MIALDRKRTVRLFATALVLVLIGVLLATIDVKQVTAHAATAVTASYTERPRAVMSITTLAYAAWIVAFLPTTVPELVMGFVFGLKVAYCIDLVGKFLGSAMCYFLGLGVLRNCCLSLLWTGPFKDLFLAFEEEVKLRPWRTAALIRSAFVPISIKNYGMALIGVPPIPFVCTLLPIELIDTYVPVAVGSTAKDLSSLLRGNHNSQEGRDALLQMGLIGAEVVVLVILIIHLGTIAKAAIERHKQHKEDGAPLSGLVHARGRILS</sequence>
<feature type="transmembrane region" description="Helical" evidence="6">
    <location>
        <begin position="210"/>
        <end position="235"/>
    </location>
</feature>